<organism evidence="1 2">
    <name type="scientific">Pisolithus microcarpus 441</name>
    <dbReference type="NCBI Taxonomy" id="765257"/>
    <lineage>
        <taxon>Eukaryota</taxon>
        <taxon>Fungi</taxon>
        <taxon>Dikarya</taxon>
        <taxon>Basidiomycota</taxon>
        <taxon>Agaricomycotina</taxon>
        <taxon>Agaricomycetes</taxon>
        <taxon>Agaricomycetidae</taxon>
        <taxon>Boletales</taxon>
        <taxon>Sclerodermatineae</taxon>
        <taxon>Pisolithaceae</taxon>
        <taxon>Pisolithus</taxon>
    </lineage>
</organism>
<dbReference type="HOGENOM" id="CLU_1579159_0_0_1"/>
<reference evidence="2" key="2">
    <citation type="submission" date="2015-01" db="EMBL/GenBank/DDBJ databases">
        <title>Evolutionary Origins and Diversification of the Mycorrhizal Mutualists.</title>
        <authorList>
            <consortium name="DOE Joint Genome Institute"/>
            <consortium name="Mycorrhizal Genomics Consortium"/>
            <person name="Kohler A."/>
            <person name="Kuo A."/>
            <person name="Nagy L.G."/>
            <person name="Floudas D."/>
            <person name="Copeland A."/>
            <person name="Barry K.W."/>
            <person name="Cichocki N."/>
            <person name="Veneault-Fourrey C."/>
            <person name="LaButti K."/>
            <person name="Lindquist E.A."/>
            <person name="Lipzen A."/>
            <person name="Lundell T."/>
            <person name="Morin E."/>
            <person name="Murat C."/>
            <person name="Riley R."/>
            <person name="Ohm R."/>
            <person name="Sun H."/>
            <person name="Tunlid A."/>
            <person name="Henrissat B."/>
            <person name="Grigoriev I.V."/>
            <person name="Hibbett D.S."/>
            <person name="Martin F."/>
        </authorList>
    </citation>
    <scope>NUCLEOTIDE SEQUENCE [LARGE SCALE GENOMIC DNA]</scope>
    <source>
        <strain evidence="2">441</strain>
    </source>
</reference>
<dbReference type="AlphaFoldDB" id="A0A0C9XHL8"/>
<name>A0A0C9XHL8_9AGAM</name>
<protein>
    <submittedName>
        <fullName evidence="1">Uncharacterized protein</fullName>
    </submittedName>
</protein>
<dbReference type="Gene3D" id="3.30.470.160">
    <property type="entry name" value="Inositol polyphosphate kinase"/>
    <property type="match status" value="1"/>
</dbReference>
<dbReference type="OrthoDB" id="338650at2759"/>
<reference evidence="1 2" key="1">
    <citation type="submission" date="2014-04" db="EMBL/GenBank/DDBJ databases">
        <authorList>
            <consortium name="DOE Joint Genome Institute"/>
            <person name="Kuo A."/>
            <person name="Kohler A."/>
            <person name="Costa M.D."/>
            <person name="Nagy L.G."/>
            <person name="Floudas D."/>
            <person name="Copeland A."/>
            <person name="Barry K.W."/>
            <person name="Cichocki N."/>
            <person name="Veneault-Fourrey C."/>
            <person name="LaButti K."/>
            <person name="Lindquist E.A."/>
            <person name="Lipzen A."/>
            <person name="Lundell T."/>
            <person name="Morin E."/>
            <person name="Murat C."/>
            <person name="Sun H."/>
            <person name="Tunlid A."/>
            <person name="Henrissat B."/>
            <person name="Grigoriev I.V."/>
            <person name="Hibbett D.S."/>
            <person name="Martin F."/>
            <person name="Nordberg H.P."/>
            <person name="Cantor M.N."/>
            <person name="Hua S.X."/>
        </authorList>
    </citation>
    <scope>NUCLEOTIDE SEQUENCE [LARGE SCALE GENOMIC DNA]</scope>
    <source>
        <strain evidence="1 2">441</strain>
    </source>
</reference>
<proteinExistence type="predicted"/>
<dbReference type="InterPro" id="IPR038286">
    <property type="entry name" value="IPK_sf"/>
</dbReference>
<gene>
    <name evidence="1" type="ORF">PISMIDRAFT_19206</name>
</gene>
<dbReference type="EMBL" id="KN834154">
    <property type="protein sequence ID" value="KIK11820.1"/>
    <property type="molecule type" value="Genomic_DNA"/>
</dbReference>
<sequence length="169" mass="18036">MFRTAASTTSLSTGVRLTGFQVYANAHPLPKHTSKKYGKTTVPEHLPDGIARFFPFHIPVAPFCMPPSIPAASSVPPSGDVVTAPDDIQQGLPPRTLLVLLTRLLESLERLRAALATAKATASGKGLDGNAQGAHDEEGEDKETITVAIYEHGHLIVDVMAAEPRHRAI</sequence>
<evidence type="ECO:0000313" key="2">
    <source>
        <dbReference type="Proteomes" id="UP000054018"/>
    </source>
</evidence>
<dbReference type="Proteomes" id="UP000054018">
    <property type="component" value="Unassembled WGS sequence"/>
</dbReference>
<evidence type="ECO:0000313" key="1">
    <source>
        <dbReference type="EMBL" id="KIK11820.1"/>
    </source>
</evidence>
<accession>A0A0C9XHL8</accession>
<dbReference type="SUPFAM" id="SSF56104">
    <property type="entry name" value="SAICAR synthase-like"/>
    <property type="match status" value="1"/>
</dbReference>
<keyword evidence="2" id="KW-1185">Reference proteome</keyword>
<dbReference type="STRING" id="765257.A0A0C9XHL8"/>